<gene>
    <name evidence="2" type="ORF">GCM10010151_72180</name>
</gene>
<feature type="region of interest" description="Disordered" evidence="1">
    <location>
        <begin position="13"/>
        <end position="56"/>
    </location>
</feature>
<evidence type="ECO:0000313" key="2">
    <source>
        <dbReference type="EMBL" id="GAA0371794.1"/>
    </source>
</evidence>
<name>A0ABP3HLP6_9ACTN</name>
<evidence type="ECO:0000256" key="1">
    <source>
        <dbReference type="SAM" id="MobiDB-lite"/>
    </source>
</evidence>
<evidence type="ECO:0000313" key="3">
    <source>
        <dbReference type="Proteomes" id="UP001501822"/>
    </source>
</evidence>
<accession>A0ABP3HLP6</accession>
<organism evidence="2 3">
    <name type="scientific">Actinoallomurus spadix</name>
    <dbReference type="NCBI Taxonomy" id="79912"/>
    <lineage>
        <taxon>Bacteria</taxon>
        <taxon>Bacillati</taxon>
        <taxon>Actinomycetota</taxon>
        <taxon>Actinomycetes</taxon>
        <taxon>Streptosporangiales</taxon>
        <taxon>Thermomonosporaceae</taxon>
        <taxon>Actinoallomurus</taxon>
    </lineage>
</organism>
<dbReference type="EMBL" id="BAAABM010000071">
    <property type="protein sequence ID" value="GAA0371794.1"/>
    <property type="molecule type" value="Genomic_DNA"/>
</dbReference>
<dbReference type="Proteomes" id="UP001501822">
    <property type="component" value="Unassembled WGS sequence"/>
</dbReference>
<sequence length="103" mass="10840">MSADTAIVRFRRRRSEQVARPAATAAGATGRAALPPRPGDVPAAVGRHTSTKAERGDLLVTPQRSVPTGISDWLPWLSAAMAPDADAVSSRLHHGARSNESGY</sequence>
<keyword evidence="3" id="KW-1185">Reference proteome</keyword>
<protein>
    <submittedName>
        <fullName evidence="2">Uncharacterized protein</fullName>
    </submittedName>
</protein>
<comment type="caution">
    <text evidence="2">The sequence shown here is derived from an EMBL/GenBank/DDBJ whole genome shotgun (WGS) entry which is preliminary data.</text>
</comment>
<proteinExistence type="predicted"/>
<reference evidence="3" key="1">
    <citation type="journal article" date="2019" name="Int. J. Syst. Evol. Microbiol.">
        <title>The Global Catalogue of Microorganisms (GCM) 10K type strain sequencing project: providing services to taxonomists for standard genome sequencing and annotation.</title>
        <authorList>
            <consortium name="The Broad Institute Genomics Platform"/>
            <consortium name="The Broad Institute Genome Sequencing Center for Infectious Disease"/>
            <person name="Wu L."/>
            <person name="Ma J."/>
        </authorList>
    </citation>
    <scope>NUCLEOTIDE SEQUENCE [LARGE SCALE GENOMIC DNA]</scope>
    <source>
        <strain evidence="3">JCM 3146</strain>
    </source>
</reference>
<feature type="compositionally biased region" description="Low complexity" evidence="1">
    <location>
        <begin position="19"/>
        <end position="34"/>
    </location>
</feature>